<evidence type="ECO:0000313" key="4">
    <source>
        <dbReference type="EMBL" id="GGN38715.1"/>
    </source>
</evidence>
<dbReference type="PANTHER" id="PTHR24273:SF32">
    <property type="entry name" value="HYALIN"/>
    <property type="match status" value="1"/>
</dbReference>
<dbReference type="Pfam" id="PF02494">
    <property type="entry name" value="HYR"/>
    <property type="match status" value="2"/>
</dbReference>
<sequence length="676" mass="68769">MKRYWLGLATACGLLLSGCAQPSSPSAPVTAPTPSAAAPTLHAQSHDRYQNLAYTVTGPRTVKFDLRGGFRASYYTSNGCSTPTGSVVSCTGPGGSPAVGNYVDMSTGRANSFTFGDGSTRPGLLIGRVEAVDSAADLLYARAVTATGGTVETGFTHTYPTDGPFTATFNSCCRLDGANTNGSEDYRVSSVVSVLGGNTGNPVTTLPPVVDCVRNTPCSFPIPAADPDGHVLSFRLATPAETDLSTATIGSITAAGLYTIPAQSAPVGSVFATQIIIEERLSSGALVASTPVDFMIRLVDGRPPAFTQTAPFPTNGQVFTVNAGTSLTVHVQAVDPDGTPVTVSDLGLPPGATFGGCVASSSTTTCTLNWTPEADEAGSDFVVAFTARDASNVTAAPYSFTIRVPANTPPTLTVPADRTAEATSALGASVTFTATATDVEDGDLPVTCTPASGSVFPQGTTTVTCAVTDSGGLSAEGQFTVTVADTTPPTITAPADVTVHPTTGQFSAPVTYALPAATDTVSSVAVTCTPASGSVFPLGTTTVTCTATDEAGNSAQVQFQVNVRFVTVGFFQPVRMNELNVVKAGSSVPLKFSLGGDWGLDILAVGAPSSTPVSCSALTPVGGAQPTDTAGGSSLSYGDGQYVYVWKTHASWAGTCRTVSVTLRDGSVIQAAFRFR</sequence>
<keyword evidence="5" id="KW-1185">Reference proteome</keyword>
<dbReference type="InterPro" id="IPR013783">
    <property type="entry name" value="Ig-like_fold"/>
</dbReference>
<dbReference type="PROSITE" id="PS50825">
    <property type="entry name" value="HYR"/>
    <property type="match status" value="1"/>
</dbReference>
<gene>
    <name evidence="4" type="ORF">GCM10010842_21820</name>
</gene>
<dbReference type="EMBL" id="BMOR01000008">
    <property type="protein sequence ID" value="GGN38715.1"/>
    <property type="molecule type" value="Genomic_DNA"/>
</dbReference>
<proteinExistence type="predicted"/>
<dbReference type="RefSeq" id="WP_189056755.1">
    <property type="nucleotide sequence ID" value="NZ_BMOR01000008.1"/>
</dbReference>
<organism evidence="4 5">
    <name type="scientific">Deinococcus daejeonensis</name>
    <dbReference type="NCBI Taxonomy" id="1007098"/>
    <lineage>
        <taxon>Bacteria</taxon>
        <taxon>Thermotogati</taxon>
        <taxon>Deinococcota</taxon>
        <taxon>Deinococci</taxon>
        <taxon>Deinococcales</taxon>
        <taxon>Deinococcaceae</taxon>
        <taxon>Deinococcus</taxon>
    </lineage>
</organism>
<keyword evidence="1" id="KW-0677">Repeat</keyword>
<dbReference type="PROSITE" id="PS51257">
    <property type="entry name" value="PROKAR_LIPOPROTEIN"/>
    <property type="match status" value="1"/>
</dbReference>
<name>A0ABQ2J726_9DEIO</name>
<dbReference type="NCBIfam" id="NF038114">
    <property type="entry name" value="rightmost"/>
    <property type="match status" value="1"/>
</dbReference>
<dbReference type="Proteomes" id="UP000645517">
    <property type="component" value="Unassembled WGS sequence"/>
</dbReference>
<protein>
    <recommendedName>
        <fullName evidence="3">HYR domain-containing protein</fullName>
    </recommendedName>
</protein>
<feature type="signal peptide" evidence="2">
    <location>
        <begin position="1"/>
        <end position="22"/>
    </location>
</feature>
<evidence type="ECO:0000256" key="2">
    <source>
        <dbReference type="SAM" id="SignalP"/>
    </source>
</evidence>
<reference evidence="5" key="1">
    <citation type="journal article" date="2019" name="Int. J. Syst. Evol. Microbiol.">
        <title>The Global Catalogue of Microorganisms (GCM) 10K type strain sequencing project: providing services to taxonomists for standard genome sequencing and annotation.</title>
        <authorList>
            <consortium name="The Broad Institute Genomics Platform"/>
            <consortium name="The Broad Institute Genome Sequencing Center for Infectious Disease"/>
            <person name="Wu L."/>
            <person name="Ma J."/>
        </authorList>
    </citation>
    <scope>NUCLEOTIDE SEQUENCE [LARGE SCALE GENOMIC DNA]</scope>
    <source>
        <strain evidence="5">JCM 16918</strain>
    </source>
</reference>
<dbReference type="PANTHER" id="PTHR24273">
    <property type="entry name" value="FI04643P-RELATED"/>
    <property type="match status" value="1"/>
</dbReference>
<feature type="domain" description="HYR" evidence="3">
    <location>
        <begin position="484"/>
        <end position="565"/>
    </location>
</feature>
<dbReference type="Pfam" id="PF17963">
    <property type="entry name" value="Big_9"/>
    <property type="match status" value="1"/>
</dbReference>
<evidence type="ECO:0000259" key="3">
    <source>
        <dbReference type="PROSITE" id="PS50825"/>
    </source>
</evidence>
<dbReference type="Gene3D" id="2.60.40.10">
    <property type="entry name" value="Immunoglobulins"/>
    <property type="match status" value="3"/>
</dbReference>
<keyword evidence="2" id="KW-0732">Signal</keyword>
<feature type="chain" id="PRO_5045204515" description="HYR domain-containing protein" evidence="2">
    <location>
        <begin position="23"/>
        <end position="676"/>
    </location>
</feature>
<evidence type="ECO:0000256" key="1">
    <source>
        <dbReference type="ARBA" id="ARBA00022737"/>
    </source>
</evidence>
<dbReference type="InterPro" id="IPR003410">
    <property type="entry name" value="HYR_dom"/>
</dbReference>
<evidence type="ECO:0000313" key="5">
    <source>
        <dbReference type="Proteomes" id="UP000645517"/>
    </source>
</evidence>
<comment type="caution">
    <text evidence="4">The sequence shown here is derived from an EMBL/GenBank/DDBJ whole genome shotgun (WGS) entry which is preliminary data.</text>
</comment>
<accession>A0ABQ2J726</accession>